<feature type="transmembrane region" description="Helical" evidence="2">
    <location>
        <begin position="218"/>
        <end position="236"/>
    </location>
</feature>
<dbReference type="AlphaFoldDB" id="A0A4S2MIY3"/>
<sequence>MSRSTSPLLPPTTYNTASSLPTYYTSTLTLYHDAQSGPRTLLTDLLQSPLPCFPRNLVFVLRIITTVVATTMVWSVVGWAGVGDDDGGAGEAGMGKGGGGGGGGNNGDKGNNGGNGNGRMGEVYGVDVMQVVEVVAVVALALVEWAFLVCYLSSSSHPLLFDTPPNSPQYFTYTTTLRLPPTTSAGPTPRFPPPTYTPLPLPVPTPPSRLTRLSPTSTLLYLLTLHVVFVLAYHVFVLHATTRVPVIAAVAIVGLEVGVMNRVTGGWGVWVVGLAAMVAVVGAQVVVRVVREGWEMGRWEGWGGVWEGLMRWEWGSMEWEVVVGWVGLGVVHGVKRGVVRLVEED</sequence>
<feature type="transmembrane region" description="Helical" evidence="2">
    <location>
        <begin position="267"/>
        <end position="290"/>
    </location>
</feature>
<feature type="region of interest" description="Disordered" evidence="1">
    <location>
        <begin position="91"/>
        <end position="114"/>
    </location>
</feature>
<name>A0A4S2MIY3_9PEZI</name>
<proteinExistence type="predicted"/>
<organism evidence="3 4">
    <name type="scientific">Ascodesmis nigricans</name>
    <dbReference type="NCBI Taxonomy" id="341454"/>
    <lineage>
        <taxon>Eukaryota</taxon>
        <taxon>Fungi</taxon>
        <taxon>Dikarya</taxon>
        <taxon>Ascomycota</taxon>
        <taxon>Pezizomycotina</taxon>
        <taxon>Pezizomycetes</taxon>
        <taxon>Pezizales</taxon>
        <taxon>Ascodesmidaceae</taxon>
        <taxon>Ascodesmis</taxon>
    </lineage>
</organism>
<feature type="transmembrane region" description="Helical" evidence="2">
    <location>
        <begin position="57"/>
        <end position="77"/>
    </location>
</feature>
<gene>
    <name evidence="3" type="ORF">EX30DRAFT_375090</name>
</gene>
<dbReference type="Proteomes" id="UP000298138">
    <property type="component" value="Unassembled WGS sequence"/>
</dbReference>
<keyword evidence="4" id="KW-1185">Reference proteome</keyword>
<protein>
    <submittedName>
        <fullName evidence="3">Uncharacterized protein</fullName>
    </submittedName>
</protein>
<dbReference type="EMBL" id="ML220163">
    <property type="protein sequence ID" value="TGZ76911.1"/>
    <property type="molecule type" value="Genomic_DNA"/>
</dbReference>
<reference evidence="3 4" key="1">
    <citation type="submission" date="2019-04" db="EMBL/GenBank/DDBJ databases">
        <title>Comparative genomics and transcriptomics to analyze fruiting body development in filamentous ascomycetes.</title>
        <authorList>
            <consortium name="DOE Joint Genome Institute"/>
            <person name="Lutkenhaus R."/>
            <person name="Traeger S."/>
            <person name="Breuer J."/>
            <person name="Kuo A."/>
            <person name="Lipzen A."/>
            <person name="Pangilinan J."/>
            <person name="Dilworth D."/>
            <person name="Sandor L."/>
            <person name="Poggeler S."/>
            <person name="Barry K."/>
            <person name="Grigoriev I.V."/>
            <person name="Nowrousian M."/>
        </authorList>
    </citation>
    <scope>NUCLEOTIDE SEQUENCE [LARGE SCALE GENOMIC DNA]</scope>
    <source>
        <strain evidence="3 4">CBS 389.68</strain>
    </source>
</reference>
<evidence type="ECO:0000256" key="2">
    <source>
        <dbReference type="SAM" id="Phobius"/>
    </source>
</evidence>
<evidence type="ECO:0000313" key="3">
    <source>
        <dbReference type="EMBL" id="TGZ76911.1"/>
    </source>
</evidence>
<keyword evidence="2" id="KW-1133">Transmembrane helix</keyword>
<evidence type="ECO:0000313" key="4">
    <source>
        <dbReference type="Proteomes" id="UP000298138"/>
    </source>
</evidence>
<feature type="transmembrane region" description="Helical" evidence="2">
    <location>
        <begin position="128"/>
        <end position="152"/>
    </location>
</feature>
<evidence type="ECO:0000256" key="1">
    <source>
        <dbReference type="SAM" id="MobiDB-lite"/>
    </source>
</evidence>
<keyword evidence="2" id="KW-0472">Membrane</keyword>
<keyword evidence="2" id="KW-0812">Transmembrane</keyword>
<dbReference type="InParanoid" id="A0A4S2MIY3"/>
<accession>A0A4S2MIY3</accession>